<reference evidence="1 2" key="2">
    <citation type="journal article" date="2011" name="Stand. Genomic Sci.">
        <title>Complete genome sequence of Paludibacter propionicigenes type strain (WB4).</title>
        <authorList>
            <person name="Gronow S."/>
            <person name="Munk C."/>
            <person name="Lapidus A."/>
            <person name="Nolan M."/>
            <person name="Lucas S."/>
            <person name="Hammon N."/>
            <person name="Deshpande S."/>
            <person name="Cheng J.F."/>
            <person name="Tapia R."/>
            <person name="Han C."/>
            <person name="Goodwin L."/>
            <person name="Pitluck S."/>
            <person name="Liolios K."/>
            <person name="Ivanova N."/>
            <person name="Mavromatis K."/>
            <person name="Mikhailova N."/>
            <person name="Pati A."/>
            <person name="Chen A."/>
            <person name="Palaniappan K."/>
            <person name="Land M."/>
            <person name="Hauser L."/>
            <person name="Chang Y.J."/>
            <person name="Jeffries C.D."/>
            <person name="Brambilla E."/>
            <person name="Rohde M."/>
            <person name="Goker M."/>
            <person name="Detter J.C."/>
            <person name="Woyke T."/>
            <person name="Bristow J."/>
            <person name="Eisen J.A."/>
            <person name="Markowitz V."/>
            <person name="Hugenholtz P."/>
            <person name="Kyrpides N.C."/>
            <person name="Klenk H.P."/>
        </authorList>
    </citation>
    <scope>NUCLEOTIDE SEQUENCE [LARGE SCALE GENOMIC DNA]</scope>
    <source>
        <strain evidence="2">DSM 17365 / JCM 13257 / WB4</strain>
    </source>
</reference>
<dbReference type="EMBL" id="CP002345">
    <property type="protein sequence ID" value="ADQ79238.1"/>
    <property type="molecule type" value="Genomic_DNA"/>
</dbReference>
<dbReference type="RefSeq" id="WP_013444607.1">
    <property type="nucleotide sequence ID" value="NC_014734.1"/>
</dbReference>
<name>E4T3E4_PALPW</name>
<evidence type="ECO:0000313" key="2">
    <source>
        <dbReference type="Proteomes" id="UP000008718"/>
    </source>
</evidence>
<dbReference type="Proteomes" id="UP000008718">
    <property type="component" value="Chromosome"/>
</dbReference>
<gene>
    <name evidence="1" type="ordered locus">Palpr_1090</name>
</gene>
<dbReference type="HOGENOM" id="CLU_1509190_0_0_10"/>
<proteinExistence type="predicted"/>
<keyword evidence="2" id="KW-1185">Reference proteome</keyword>
<protein>
    <recommendedName>
        <fullName evidence="3">PAS domain-containing protein</fullName>
    </recommendedName>
</protein>
<reference key="1">
    <citation type="submission" date="2010-11" db="EMBL/GenBank/DDBJ databases">
        <title>The complete genome of Paludibacter propionicigenes DSM 17365.</title>
        <authorList>
            <consortium name="US DOE Joint Genome Institute (JGI-PGF)"/>
            <person name="Lucas S."/>
            <person name="Copeland A."/>
            <person name="Lapidus A."/>
            <person name="Bruce D."/>
            <person name="Goodwin L."/>
            <person name="Pitluck S."/>
            <person name="Kyrpides N."/>
            <person name="Mavromatis K."/>
            <person name="Ivanova N."/>
            <person name="Munk A.C."/>
            <person name="Brettin T."/>
            <person name="Detter J.C."/>
            <person name="Han C."/>
            <person name="Tapia R."/>
            <person name="Land M."/>
            <person name="Hauser L."/>
            <person name="Markowitz V."/>
            <person name="Cheng J.-F."/>
            <person name="Hugenholtz P."/>
            <person name="Woyke T."/>
            <person name="Wu D."/>
            <person name="Gronow S."/>
            <person name="Wellnitz S."/>
            <person name="Brambilla E."/>
            <person name="Klenk H.-P."/>
            <person name="Eisen J.A."/>
        </authorList>
    </citation>
    <scope>NUCLEOTIDE SEQUENCE</scope>
    <source>
        <strain>WB4</strain>
    </source>
</reference>
<organism evidence="1 2">
    <name type="scientific">Paludibacter propionicigenes (strain DSM 17365 / JCM 13257 / WB4)</name>
    <dbReference type="NCBI Taxonomy" id="694427"/>
    <lineage>
        <taxon>Bacteria</taxon>
        <taxon>Pseudomonadati</taxon>
        <taxon>Bacteroidota</taxon>
        <taxon>Bacteroidia</taxon>
        <taxon>Bacteroidales</taxon>
        <taxon>Paludibacteraceae</taxon>
        <taxon>Paludibacter</taxon>
    </lineage>
</organism>
<accession>E4T3E4</accession>
<dbReference type="KEGG" id="ppn:Palpr_1090"/>
<sequence length="178" mass="20511">MYKYLPIAQNVQEMMIMLKSLPAYTLLFDYRSNLIDMNESAKHLFRVECVQEFNERKEQIFSTPDYIKTIVLELKRGKTVRNARTLFIHADNSISIVELCACMISGKPDYYLFQLFELSPITNSSIGSYKSDASANILEDSVGNNESIISTETVLNNSKSILEPRRTRSSKRTYKQKI</sequence>
<evidence type="ECO:0000313" key="1">
    <source>
        <dbReference type="EMBL" id="ADQ79238.1"/>
    </source>
</evidence>
<evidence type="ECO:0008006" key="3">
    <source>
        <dbReference type="Google" id="ProtNLM"/>
    </source>
</evidence>
<dbReference type="AlphaFoldDB" id="E4T3E4"/>